<feature type="region of interest" description="Disordered" evidence="6">
    <location>
        <begin position="349"/>
        <end position="420"/>
    </location>
</feature>
<keyword evidence="5 7" id="KW-0472">Membrane</keyword>
<dbReference type="PANTHER" id="PTHR23505:SF52">
    <property type="entry name" value="MAJOR FACILITATOR SUPERFAMILY PROTEIN"/>
    <property type="match status" value="1"/>
</dbReference>
<keyword evidence="2" id="KW-0813">Transport</keyword>
<comment type="subcellular location">
    <subcellularLocation>
        <location evidence="1">Membrane</location>
        <topology evidence="1">Multi-pass membrane protein</topology>
    </subcellularLocation>
</comment>
<reference evidence="8" key="1">
    <citation type="submission" date="2021-01" db="EMBL/GenBank/DDBJ databases">
        <authorList>
            <person name="Corre E."/>
            <person name="Pelletier E."/>
            <person name="Niang G."/>
            <person name="Scheremetjew M."/>
            <person name="Finn R."/>
            <person name="Kale V."/>
            <person name="Holt S."/>
            <person name="Cochrane G."/>
            <person name="Meng A."/>
            <person name="Brown T."/>
            <person name="Cohen L."/>
        </authorList>
    </citation>
    <scope>NUCLEOTIDE SEQUENCE</scope>
    <source>
        <strain evidence="8">CCMP645</strain>
    </source>
</reference>
<keyword evidence="4 7" id="KW-1133">Transmembrane helix</keyword>
<dbReference type="EMBL" id="HBIZ01003711">
    <property type="protein sequence ID" value="CAE0749439.1"/>
    <property type="molecule type" value="Transcribed_RNA"/>
</dbReference>
<evidence type="ECO:0000256" key="2">
    <source>
        <dbReference type="ARBA" id="ARBA00022448"/>
    </source>
</evidence>
<dbReference type="Gene3D" id="1.20.1250.20">
    <property type="entry name" value="MFS general substrate transporter like domains"/>
    <property type="match status" value="2"/>
</dbReference>
<accession>A0A7S4B066</accession>
<dbReference type="SUPFAM" id="SSF103473">
    <property type="entry name" value="MFS general substrate transporter"/>
    <property type="match status" value="1"/>
</dbReference>
<evidence type="ECO:0000256" key="5">
    <source>
        <dbReference type="ARBA" id="ARBA00023136"/>
    </source>
</evidence>
<evidence type="ECO:0000256" key="1">
    <source>
        <dbReference type="ARBA" id="ARBA00004141"/>
    </source>
</evidence>
<evidence type="ECO:0000313" key="8">
    <source>
        <dbReference type="EMBL" id="CAE0749439.1"/>
    </source>
</evidence>
<protein>
    <submittedName>
        <fullName evidence="8">Uncharacterized protein</fullName>
    </submittedName>
</protein>
<dbReference type="AlphaFoldDB" id="A0A7S4B066"/>
<feature type="transmembrane region" description="Helical" evidence="7">
    <location>
        <begin position="82"/>
        <end position="100"/>
    </location>
</feature>
<dbReference type="InterPro" id="IPR044770">
    <property type="entry name" value="MFS_spinster-like"/>
</dbReference>
<evidence type="ECO:0000256" key="4">
    <source>
        <dbReference type="ARBA" id="ARBA00022989"/>
    </source>
</evidence>
<feature type="transmembrane region" description="Helical" evidence="7">
    <location>
        <begin position="40"/>
        <end position="62"/>
    </location>
</feature>
<feature type="transmembrane region" description="Helical" evidence="7">
    <location>
        <begin position="721"/>
        <end position="744"/>
    </location>
</feature>
<dbReference type="PANTHER" id="PTHR23505">
    <property type="entry name" value="SPINSTER"/>
    <property type="match status" value="1"/>
</dbReference>
<evidence type="ECO:0000256" key="7">
    <source>
        <dbReference type="SAM" id="Phobius"/>
    </source>
</evidence>
<name>A0A7S4B066_CHRCT</name>
<feature type="transmembrane region" description="Helical" evidence="7">
    <location>
        <begin position="668"/>
        <end position="691"/>
    </location>
</feature>
<gene>
    <name evidence="8" type="ORF">PCAR00345_LOCUS2022</name>
</gene>
<organism evidence="8">
    <name type="scientific">Chrysotila carterae</name>
    <name type="common">Marine alga</name>
    <name type="synonym">Syracosphaera carterae</name>
    <dbReference type="NCBI Taxonomy" id="13221"/>
    <lineage>
        <taxon>Eukaryota</taxon>
        <taxon>Haptista</taxon>
        <taxon>Haptophyta</taxon>
        <taxon>Prymnesiophyceae</taxon>
        <taxon>Isochrysidales</taxon>
        <taxon>Isochrysidaceae</taxon>
        <taxon>Chrysotila</taxon>
    </lineage>
</organism>
<evidence type="ECO:0000256" key="3">
    <source>
        <dbReference type="ARBA" id="ARBA00022692"/>
    </source>
</evidence>
<feature type="compositionally biased region" description="Polar residues" evidence="6">
    <location>
        <begin position="360"/>
        <end position="398"/>
    </location>
</feature>
<keyword evidence="3 7" id="KW-0812">Transmembrane</keyword>
<proteinExistence type="predicted"/>
<dbReference type="InterPro" id="IPR036259">
    <property type="entry name" value="MFS_trans_sf"/>
</dbReference>
<sequence>MARSDAASALSAETLSTAGQRDQSHFVAWRCGARLSPERVVMLVAALDAAEAALVAASFPAWQRQFGFGPAQLGVINSCQTFAAAAMLPAWGFLLPWLGFRRSLLIAVSTWALTTLLSTIDLDAIAGLASGFSITTAYFSDAPVATAVSEASGPAALLPTLSSHPLLFVAPPPSIHSASSQTTSLPSFPPPSPYPYPPSNSFRPVSSSLPPPIIPVSTFTFQLQCLLRAINGAALAILSPLAQSVLAANTAEELRGGQFGRFLAVAELSKIVVNYVIISAGDGWRWGYYCVFALSLVVLDAICIGVPAEVEKACMVDEIRSAALANASGHANALDIPLLSDEQQDSEQFAHSCAAPAPPSTMSCPSNRVNRAKSSNQAGGLNQAQSSKHIQSPNQGQGLRSAYHPNPSLDQLRADHSDSSPHSCGASAIFVGAGQLDASCFRSHSPLTERAQTNGSFTETCSSPFAFPPRAHKGSFRASFGASARSFGATVRVALRTPSFCVLVLQGVLSKTPWKLVPFLTLYWSVAGLSAQQSACVSTAAHVASLCGHCIGGSLGDAAARTSSFATRCVGANGRVLVAQASVLAGIPLWYWLLNYNDLLHAHRDSGESGHEIVSDAAGPMGVGTGSMATALISTSLFFFVATWPDAAAARPICAELAQGSDERATMAAIWLFFEGCLSSLFGPPLAGWLAREFGYALPGDVSESRRIEQVQMNATALRTAITLLGVFFWSLCAASWCAMYVTLPRDKKRPIKIDL</sequence>
<dbReference type="GO" id="GO:0016020">
    <property type="term" value="C:membrane"/>
    <property type="evidence" value="ECO:0007669"/>
    <property type="project" value="UniProtKB-SubCell"/>
</dbReference>
<feature type="transmembrane region" description="Helical" evidence="7">
    <location>
        <begin position="628"/>
        <end position="647"/>
    </location>
</feature>
<evidence type="ECO:0000256" key="6">
    <source>
        <dbReference type="SAM" id="MobiDB-lite"/>
    </source>
</evidence>
<feature type="transmembrane region" description="Helical" evidence="7">
    <location>
        <begin position="576"/>
        <end position="594"/>
    </location>
</feature>